<evidence type="ECO:0000256" key="9">
    <source>
        <dbReference type="ARBA" id="ARBA00023219"/>
    </source>
</evidence>
<evidence type="ECO:0000313" key="13">
    <source>
        <dbReference type="EMBL" id="CAB4182853.1"/>
    </source>
</evidence>
<evidence type="ECO:0000313" key="12">
    <source>
        <dbReference type="EMBL" id="CAB4170099.1"/>
    </source>
</evidence>
<evidence type="ECO:0000256" key="8">
    <source>
        <dbReference type="ARBA" id="ARBA00023009"/>
    </source>
</evidence>
<evidence type="ECO:0000256" key="5">
    <source>
        <dbReference type="ARBA" id="ARBA00022612"/>
    </source>
</evidence>
<keyword evidence="7" id="KW-0118">Viral capsid assembly</keyword>
<keyword evidence="10" id="KW-1160">Virus entry into host cell</keyword>
<proteinExistence type="predicted"/>
<evidence type="ECO:0000256" key="10">
    <source>
        <dbReference type="ARBA" id="ARBA00023296"/>
    </source>
</evidence>
<comment type="subcellular location">
    <subcellularLocation>
        <location evidence="2">Virion</location>
    </subcellularLocation>
</comment>
<keyword evidence="6" id="KW-0946">Virion</keyword>
<dbReference type="EMBL" id="LR797390">
    <property type="protein sequence ID" value="CAB4212283.1"/>
    <property type="molecule type" value="Genomic_DNA"/>
</dbReference>
<evidence type="ECO:0000313" key="14">
    <source>
        <dbReference type="EMBL" id="CAB4197290.1"/>
    </source>
</evidence>
<evidence type="ECO:0000313" key="16">
    <source>
        <dbReference type="EMBL" id="CAB5227434.1"/>
    </source>
</evidence>
<keyword evidence="8" id="KW-1171">Viral genome ejection through host cell envelope</keyword>
<dbReference type="GO" id="GO:0099002">
    <property type="term" value="P:symbiont genome ejection through host cell envelope, short tail mechanism"/>
    <property type="evidence" value="ECO:0007669"/>
    <property type="project" value="UniProtKB-KW"/>
</dbReference>
<dbReference type="GO" id="GO:0044423">
    <property type="term" value="C:virion component"/>
    <property type="evidence" value="ECO:0007669"/>
    <property type="project" value="UniProtKB-KW"/>
</dbReference>
<evidence type="ECO:0000256" key="7">
    <source>
        <dbReference type="ARBA" id="ARBA00022950"/>
    </source>
</evidence>
<evidence type="ECO:0000256" key="1">
    <source>
        <dbReference type="ARBA" id="ARBA00003421"/>
    </source>
</evidence>
<keyword evidence="9" id="KW-0231">Viral genome packaging</keyword>
<comment type="function">
    <text evidence="1">Forms the portal vertex of the capsid. This portal plays critical roles in head assembly, genome packaging, neck/tail attachment, and genome ejection. The portal protein multimerizes as a single ring-shaped homododecamer arranged around a central channel.</text>
</comment>
<dbReference type="EMBL" id="LR797266">
    <property type="protein sequence ID" value="CAB4197290.1"/>
    <property type="molecule type" value="Genomic_DNA"/>
</dbReference>
<dbReference type="EMBL" id="LR798375">
    <property type="protein sequence ID" value="CAB5227434.1"/>
    <property type="molecule type" value="Genomic_DNA"/>
</dbReference>
<evidence type="ECO:0000313" key="15">
    <source>
        <dbReference type="EMBL" id="CAB4212283.1"/>
    </source>
</evidence>
<feature type="region of interest" description="Disordered" evidence="11">
    <location>
        <begin position="567"/>
        <end position="603"/>
    </location>
</feature>
<keyword evidence="3" id="KW-1244">Viral short tail ejection system</keyword>
<accession>A0A6J5QEY7</accession>
<reference evidence="13" key="1">
    <citation type="submission" date="2020-05" db="EMBL/GenBank/DDBJ databases">
        <authorList>
            <person name="Chiriac C."/>
            <person name="Salcher M."/>
            <person name="Ghai R."/>
            <person name="Kavagutti S V."/>
        </authorList>
    </citation>
    <scope>NUCLEOTIDE SEQUENCE</scope>
</reference>
<evidence type="ECO:0000256" key="11">
    <source>
        <dbReference type="SAM" id="MobiDB-lite"/>
    </source>
</evidence>
<dbReference type="EMBL" id="LR797043">
    <property type="protein sequence ID" value="CAB4182853.1"/>
    <property type="molecule type" value="Genomic_DNA"/>
</dbReference>
<protein>
    <submittedName>
        <fullName evidence="13">Head-to-tail connector protein, podovirus-type</fullName>
    </submittedName>
</protein>
<organism evidence="13">
    <name type="scientific">uncultured Caudovirales phage</name>
    <dbReference type="NCBI Taxonomy" id="2100421"/>
    <lineage>
        <taxon>Viruses</taxon>
        <taxon>Duplodnaviria</taxon>
        <taxon>Heunggongvirae</taxon>
        <taxon>Uroviricota</taxon>
        <taxon>Caudoviricetes</taxon>
        <taxon>Peduoviridae</taxon>
        <taxon>Maltschvirus</taxon>
        <taxon>Maltschvirus maltsch</taxon>
    </lineage>
</organism>
<evidence type="ECO:0000256" key="2">
    <source>
        <dbReference type="ARBA" id="ARBA00004328"/>
    </source>
</evidence>
<dbReference type="Pfam" id="PF12236">
    <property type="entry name" value="Head-tail_con"/>
    <property type="match status" value="1"/>
</dbReference>
<dbReference type="InterPro" id="IPR020991">
    <property type="entry name" value="Connector_podovirus"/>
</dbReference>
<name>A0A6J5QEY7_9CAUD</name>
<evidence type="ECO:0000256" key="6">
    <source>
        <dbReference type="ARBA" id="ARBA00022844"/>
    </source>
</evidence>
<dbReference type="EMBL" id="LR796848">
    <property type="protein sequence ID" value="CAB4170099.1"/>
    <property type="molecule type" value="Genomic_DNA"/>
</dbReference>
<keyword evidence="5" id="KW-1188">Viral release from host cell</keyword>
<evidence type="ECO:0000256" key="3">
    <source>
        <dbReference type="ARBA" id="ARBA00022470"/>
    </source>
</evidence>
<sequence>MPTVVDERFTKDNTAHVLANKWVVWNANRTEWLKEHVELRQYIFATSTRSTTNKQLPWKNSTVTPKLTQIRDNLHANYMAALFPREDWFEWKGQDQSSTTKKKRDAIEAYMQTKLKASNFQVVVSQLILDYIDYGNVFAGHQYVCEKKVDPTTKEEVTVYEGPSLLRISPLDIVFDPTAVSFDKSPCIVRRIVSLGELDKMVKEHPELGYNPAVLDKVNGMRMAASDTTEALKSEGFKVDGFGSIELYFNSGMVELLDFHGDYYDTTTKTYHSDMRVTIVDRRWVLRQKPNDSWTGSRPIKHCGWRLRPDNLWSQGPLDQLVGMQYRIDHLENLKADVFDQIAHPVTIIKGETVEDFEFGPGATVHVGEDGGVSFDRPDAQAIHADMEIQTLMDRMEELAGAPRQAMGIRTPGEKTKYEVQVLENGAGRIFQSKVSWFERNIIEPILNSMLEECVRSMGPRESVRMVDPDYGSESFKDITKEDITAKGKLYPIGARHFAEQAMFVQELSQTLQLINQIPEIKAHISGKNIAKALEETLGWKSFGIVKDNALVSEQAETQRLVQAAQEQVGAEGAMPSELQDQDYVPRNTNEQPVDAMPPQGLQ</sequence>
<keyword evidence="4" id="KW-1162">Viral penetration into host cytoplasm</keyword>
<evidence type="ECO:0000256" key="4">
    <source>
        <dbReference type="ARBA" id="ARBA00022595"/>
    </source>
</evidence>
<gene>
    <name evidence="13" type="ORF">UFOVP1080_25</name>
    <name evidence="14" type="ORF">UFOVP1321_13</name>
    <name evidence="15" type="ORF">UFOVP1432_2</name>
    <name evidence="16" type="ORF">UFOVP1528_38</name>
    <name evidence="12" type="ORF">UFOVP905_37</name>
</gene>